<feature type="domain" description="GAF" evidence="1">
    <location>
        <begin position="57"/>
        <end position="214"/>
    </location>
</feature>
<dbReference type="SUPFAM" id="SSF55781">
    <property type="entry name" value="GAF domain-like"/>
    <property type="match status" value="1"/>
</dbReference>
<dbReference type="Proteomes" id="UP000654471">
    <property type="component" value="Unassembled WGS sequence"/>
</dbReference>
<gene>
    <name evidence="2" type="ORF">GCM10010211_13960</name>
</gene>
<dbReference type="InterPro" id="IPR029016">
    <property type="entry name" value="GAF-like_dom_sf"/>
</dbReference>
<organism evidence="2 3">
    <name type="scientific">Streptomyces albospinus</name>
    <dbReference type="NCBI Taxonomy" id="285515"/>
    <lineage>
        <taxon>Bacteria</taxon>
        <taxon>Bacillati</taxon>
        <taxon>Actinomycetota</taxon>
        <taxon>Actinomycetes</taxon>
        <taxon>Kitasatosporales</taxon>
        <taxon>Streptomycetaceae</taxon>
        <taxon>Streptomyces</taxon>
    </lineage>
</organism>
<evidence type="ECO:0000259" key="1">
    <source>
        <dbReference type="SMART" id="SM00065"/>
    </source>
</evidence>
<sequence>MNHPSRYPFSHFPASRYPSSRIPYASYDLTRHLMLTPQDDEAPARVRRLRELGIGKDPLPAFDDFARKLARTTDTPYAMVNFIDEREQYFAGLYVPDQDKAIELGPVPAGGRPGRVMARDHGYCPHVVVRRKALVLEDVCDYPRFAGNPVVDELGIRTYMGAPLIDHTGMTLGTVCVVDLEPRPWGREGLHTIKSLAAELVEQIGEMERRQKASESEES</sequence>
<dbReference type="SMART" id="SM00065">
    <property type="entry name" value="GAF"/>
    <property type="match status" value="1"/>
</dbReference>
<evidence type="ECO:0000313" key="3">
    <source>
        <dbReference type="Proteomes" id="UP000654471"/>
    </source>
</evidence>
<keyword evidence="3" id="KW-1185">Reference proteome</keyword>
<accession>A0ABQ2URX3</accession>
<comment type="caution">
    <text evidence="2">The sequence shown here is derived from an EMBL/GenBank/DDBJ whole genome shotgun (WGS) entry which is preliminary data.</text>
</comment>
<name>A0ABQ2URX3_9ACTN</name>
<proteinExistence type="predicted"/>
<dbReference type="InterPro" id="IPR003018">
    <property type="entry name" value="GAF"/>
</dbReference>
<dbReference type="Pfam" id="PF01590">
    <property type="entry name" value="GAF"/>
    <property type="match status" value="1"/>
</dbReference>
<keyword evidence="2" id="KW-0418">Kinase</keyword>
<dbReference type="EMBL" id="BMRP01000003">
    <property type="protein sequence ID" value="GGU50698.1"/>
    <property type="molecule type" value="Genomic_DNA"/>
</dbReference>
<evidence type="ECO:0000313" key="2">
    <source>
        <dbReference type="EMBL" id="GGU50698.1"/>
    </source>
</evidence>
<dbReference type="PANTHER" id="PTHR43102:SF2">
    <property type="entry name" value="GAF DOMAIN-CONTAINING PROTEIN"/>
    <property type="match status" value="1"/>
</dbReference>
<reference evidence="3" key="1">
    <citation type="journal article" date="2019" name="Int. J. Syst. Evol. Microbiol.">
        <title>The Global Catalogue of Microorganisms (GCM) 10K type strain sequencing project: providing services to taxonomists for standard genome sequencing and annotation.</title>
        <authorList>
            <consortium name="The Broad Institute Genomics Platform"/>
            <consortium name="The Broad Institute Genome Sequencing Center for Infectious Disease"/>
            <person name="Wu L."/>
            <person name="Ma J."/>
        </authorList>
    </citation>
    <scope>NUCLEOTIDE SEQUENCE [LARGE SCALE GENOMIC DNA]</scope>
    <source>
        <strain evidence="3">JCM 3399</strain>
    </source>
</reference>
<keyword evidence="2" id="KW-0808">Transferase</keyword>
<dbReference type="PANTHER" id="PTHR43102">
    <property type="entry name" value="SLR1143 PROTEIN"/>
    <property type="match status" value="1"/>
</dbReference>
<dbReference type="GO" id="GO:0016301">
    <property type="term" value="F:kinase activity"/>
    <property type="evidence" value="ECO:0007669"/>
    <property type="project" value="UniProtKB-KW"/>
</dbReference>
<protein>
    <submittedName>
        <fullName evidence="2">Histidine kinase</fullName>
    </submittedName>
</protein>
<dbReference type="Gene3D" id="3.30.450.40">
    <property type="match status" value="1"/>
</dbReference>